<dbReference type="Proteomes" id="UP000078596">
    <property type="component" value="Chromosome"/>
</dbReference>
<reference evidence="2 3" key="1">
    <citation type="submission" date="2016-06" db="EMBL/GenBank/DDBJ databases">
        <title>Insight into the functional genes involving in sulfur oxidation in Pearl River water.</title>
        <authorList>
            <person name="Luo J."/>
            <person name="Tan X."/>
            <person name="Lin W."/>
        </authorList>
    </citation>
    <scope>NUCLEOTIDE SEQUENCE [LARGE SCALE GENOMIC DNA]</scope>
    <source>
        <strain evidence="2 3">LS2</strain>
    </source>
</reference>
<keyword evidence="1" id="KW-0732">Signal</keyword>
<dbReference type="AlphaFoldDB" id="A0A191ZFG9"/>
<gene>
    <name evidence="2" type="ORF">A9404_03720</name>
</gene>
<organism evidence="2 3">
    <name type="scientific">Halothiobacillus diazotrophicus</name>
    <dbReference type="NCBI Taxonomy" id="1860122"/>
    <lineage>
        <taxon>Bacteria</taxon>
        <taxon>Pseudomonadati</taxon>
        <taxon>Pseudomonadota</taxon>
        <taxon>Gammaproteobacteria</taxon>
        <taxon>Chromatiales</taxon>
        <taxon>Halothiobacillaceae</taxon>
        <taxon>Halothiobacillus</taxon>
    </lineage>
</organism>
<dbReference type="OrthoDB" id="9938948at2"/>
<dbReference type="EMBL" id="CP016027">
    <property type="protein sequence ID" value="ANJ66605.1"/>
    <property type="molecule type" value="Genomic_DNA"/>
</dbReference>
<evidence type="ECO:0008006" key="4">
    <source>
        <dbReference type="Google" id="ProtNLM"/>
    </source>
</evidence>
<keyword evidence="3" id="KW-1185">Reference proteome</keyword>
<accession>A0A191ZFG9</accession>
<dbReference type="KEGG" id="haz:A9404_03720"/>
<proteinExistence type="predicted"/>
<sequence length="141" mass="14648">MKKIVLASAIAALMIGTAHAANKAEVIVDSNQQFLEHMIPVNNSGITGTITVIPVAADKTKLVATIKGKNVAGPMPFSINLGRCDNSAAKVKYPLTDVVHGKSETVINAATGSLFQPDSLSFSLAESKSTPNKTVACGDIQ</sequence>
<evidence type="ECO:0000256" key="1">
    <source>
        <dbReference type="SAM" id="SignalP"/>
    </source>
</evidence>
<evidence type="ECO:0000313" key="2">
    <source>
        <dbReference type="EMBL" id="ANJ66605.1"/>
    </source>
</evidence>
<protein>
    <recommendedName>
        <fullName evidence="4">Thiosulfate oxidation carrier protein SoxY</fullName>
    </recommendedName>
</protein>
<name>A0A191ZFG9_9GAMM</name>
<dbReference type="RefSeq" id="WP_066098786.1">
    <property type="nucleotide sequence ID" value="NZ_CP016027.1"/>
</dbReference>
<feature type="chain" id="PRO_5008250338" description="Thiosulfate oxidation carrier protein SoxY" evidence="1">
    <location>
        <begin position="21"/>
        <end position="141"/>
    </location>
</feature>
<evidence type="ECO:0000313" key="3">
    <source>
        <dbReference type="Proteomes" id="UP000078596"/>
    </source>
</evidence>
<feature type="signal peptide" evidence="1">
    <location>
        <begin position="1"/>
        <end position="20"/>
    </location>
</feature>